<dbReference type="PANTHER" id="PTHR30606:SF10">
    <property type="entry name" value="PHOSPHATIDYLINOSITOL MANNOSIDE ACYLTRANSFERASE"/>
    <property type="match status" value="1"/>
</dbReference>
<evidence type="ECO:0000256" key="6">
    <source>
        <dbReference type="ARBA" id="ARBA00023315"/>
    </source>
</evidence>
<name>A0A4Z0M005_9GAMM</name>
<organism evidence="7 8">
    <name type="scientific">Mangrovimicrobium sediminis</name>
    <dbReference type="NCBI Taxonomy" id="2562682"/>
    <lineage>
        <taxon>Bacteria</taxon>
        <taxon>Pseudomonadati</taxon>
        <taxon>Pseudomonadota</taxon>
        <taxon>Gammaproteobacteria</taxon>
        <taxon>Cellvibrionales</taxon>
        <taxon>Halieaceae</taxon>
        <taxon>Mangrovimicrobium</taxon>
    </lineage>
</organism>
<dbReference type="AlphaFoldDB" id="A0A4Z0M005"/>
<keyword evidence="2" id="KW-1003">Cell membrane</keyword>
<gene>
    <name evidence="7" type="ORF">E4634_14940</name>
</gene>
<dbReference type="OrthoDB" id="9803456at2"/>
<dbReference type="InterPro" id="IPR004960">
    <property type="entry name" value="LipA_acyltrans"/>
</dbReference>
<dbReference type="EMBL" id="SRLE01000009">
    <property type="protein sequence ID" value="TGD72810.1"/>
    <property type="molecule type" value="Genomic_DNA"/>
</dbReference>
<protein>
    <submittedName>
        <fullName evidence="7">Bacitracin ABC transporter permease</fullName>
    </submittedName>
</protein>
<dbReference type="Proteomes" id="UP000298050">
    <property type="component" value="Unassembled WGS sequence"/>
</dbReference>
<dbReference type="GO" id="GO:0005886">
    <property type="term" value="C:plasma membrane"/>
    <property type="evidence" value="ECO:0007669"/>
    <property type="project" value="UniProtKB-SubCell"/>
</dbReference>
<evidence type="ECO:0000256" key="3">
    <source>
        <dbReference type="ARBA" id="ARBA00022519"/>
    </source>
</evidence>
<dbReference type="CDD" id="cd07984">
    <property type="entry name" value="LPLAT_LABLAT-like"/>
    <property type="match status" value="1"/>
</dbReference>
<keyword evidence="4" id="KW-0808">Transferase</keyword>
<keyword evidence="3" id="KW-0997">Cell inner membrane</keyword>
<sequence length="297" mass="32051">MNALKAALVKLFLHGFALLPLGVSRAVGRTLAAAYWQLNGAAARVTRRNIELAFPHLAPAERDALARDSLLATGELAAEMGWVWLRPWPVIAARIESVEGAQLVTEALAAGSGVVILAPHIGNWEVLGLHLATLGPTVSLFEPPHLVALEPVMRRARERSGATLVPTDSRGLARLLRSVRQGGIAGILPDQVPRSLNAGENVEFMGVRCFTPTLACQMIRRSGATAVVGTALRTARGFRVIYTAAEPDVASEDIHTALQAMNRGVAAAVAQAPAQYQWEYKRFKVRPREGRDVYHDL</sequence>
<evidence type="ECO:0000256" key="2">
    <source>
        <dbReference type="ARBA" id="ARBA00022475"/>
    </source>
</evidence>
<accession>A0A4Z0M005</accession>
<keyword evidence="8" id="KW-1185">Reference proteome</keyword>
<evidence type="ECO:0000313" key="8">
    <source>
        <dbReference type="Proteomes" id="UP000298050"/>
    </source>
</evidence>
<comment type="subcellular location">
    <subcellularLocation>
        <location evidence="1">Cell inner membrane</location>
    </subcellularLocation>
</comment>
<keyword evidence="5" id="KW-0472">Membrane</keyword>
<proteinExistence type="predicted"/>
<dbReference type="Pfam" id="PF03279">
    <property type="entry name" value="Lip_A_acyltrans"/>
    <property type="match status" value="1"/>
</dbReference>
<dbReference type="GO" id="GO:0016746">
    <property type="term" value="F:acyltransferase activity"/>
    <property type="evidence" value="ECO:0007669"/>
    <property type="project" value="UniProtKB-KW"/>
</dbReference>
<evidence type="ECO:0000256" key="1">
    <source>
        <dbReference type="ARBA" id="ARBA00004533"/>
    </source>
</evidence>
<comment type="caution">
    <text evidence="7">The sequence shown here is derived from an EMBL/GenBank/DDBJ whole genome shotgun (WGS) entry which is preliminary data.</text>
</comment>
<evidence type="ECO:0000256" key="4">
    <source>
        <dbReference type="ARBA" id="ARBA00022679"/>
    </source>
</evidence>
<evidence type="ECO:0000256" key="5">
    <source>
        <dbReference type="ARBA" id="ARBA00023136"/>
    </source>
</evidence>
<reference evidence="7 8" key="1">
    <citation type="submission" date="2019-04" db="EMBL/GenBank/DDBJ databases">
        <title>Taxonomy of novel Haliea sp. from mangrove soil of West Coast of India.</title>
        <authorList>
            <person name="Verma A."/>
            <person name="Kumar P."/>
            <person name="Krishnamurthi S."/>
        </authorList>
    </citation>
    <scope>NUCLEOTIDE SEQUENCE [LARGE SCALE GENOMIC DNA]</scope>
    <source>
        <strain evidence="7 8">SAOS-164</strain>
    </source>
</reference>
<dbReference type="GO" id="GO:0009247">
    <property type="term" value="P:glycolipid biosynthetic process"/>
    <property type="evidence" value="ECO:0007669"/>
    <property type="project" value="UniProtKB-ARBA"/>
</dbReference>
<keyword evidence="6" id="KW-0012">Acyltransferase</keyword>
<dbReference type="PIRSF" id="PIRSF026649">
    <property type="entry name" value="MsbB"/>
    <property type="match status" value="1"/>
</dbReference>
<evidence type="ECO:0000313" key="7">
    <source>
        <dbReference type="EMBL" id="TGD72810.1"/>
    </source>
</evidence>
<dbReference type="PANTHER" id="PTHR30606">
    <property type="entry name" value="LIPID A BIOSYNTHESIS LAUROYL ACYLTRANSFERASE"/>
    <property type="match status" value="1"/>
</dbReference>